<dbReference type="GO" id="GO:0007005">
    <property type="term" value="P:mitochondrion organization"/>
    <property type="evidence" value="ECO:0007669"/>
    <property type="project" value="TreeGrafter"/>
</dbReference>
<evidence type="ECO:0000259" key="2">
    <source>
        <dbReference type="Pfam" id="PF03109"/>
    </source>
</evidence>
<dbReference type="Proteomes" id="UP000659654">
    <property type="component" value="Unassembled WGS sequence"/>
</dbReference>
<organism evidence="5 7">
    <name type="scientific">Bursaphelenchus xylophilus</name>
    <name type="common">Pinewood nematode worm</name>
    <name type="synonym">Aphelenchoides xylophilus</name>
    <dbReference type="NCBI Taxonomy" id="6326"/>
    <lineage>
        <taxon>Eukaryota</taxon>
        <taxon>Metazoa</taxon>
        <taxon>Ecdysozoa</taxon>
        <taxon>Nematoda</taxon>
        <taxon>Chromadorea</taxon>
        <taxon>Rhabditida</taxon>
        <taxon>Tylenchina</taxon>
        <taxon>Tylenchomorpha</taxon>
        <taxon>Aphelenchoidea</taxon>
        <taxon>Aphelenchoididae</taxon>
        <taxon>Bursaphelenchus</taxon>
    </lineage>
</organism>
<evidence type="ECO:0000313" key="7">
    <source>
        <dbReference type="WBParaSite" id="BXY_0376200.1"/>
    </source>
</evidence>
<evidence type="ECO:0000313" key="6">
    <source>
        <dbReference type="Proteomes" id="UP000659654"/>
    </source>
</evidence>
<feature type="domain" description="ABC1 atypical kinase-like" evidence="2">
    <location>
        <begin position="117"/>
        <end position="314"/>
    </location>
</feature>
<dbReference type="Proteomes" id="UP000095284">
    <property type="component" value="Unplaced"/>
</dbReference>
<dbReference type="eggNOG" id="KOG1235">
    <property type="taxonomic scope" value="Eukaryota"/>
</dbReference>
<reference evidence="4" key="2">
    <citation type="submission" date="2020-08" db="EMBL/GenBank/DDBJ databases">
        <authorList>
            <person name="Kikuchi T."/>
        </authorList>
    </citation>
    <scope>NUCLEOTIDE SEQUENCE</scope>
    <source>
        <strain evidence="3">Ka4C1</strain>
    </source>
</reference>
<dbReference type="PANTHER" id="PTHR43173:SF19">
    <property type="entry name" value="AARF DOMAIN-CONTAINING PROTEIN KINASE 1"/>
    <property type="match status" value="1"/>
</dbReference>
<dbReference type="AlphaFoldDB" id="A0A1I7RSQ8"/>
<dbReference type="InterPro" id="IPR051130">
    <property type="entry name" value="Mito_struct-func_regulator"/>
</dbReference>
<reference evidence="7" key="1">
    <citation type="submission" date="2016-11" db="UniProtKB">
        <authorList>
            <consortium name="WormBaseParasite"/>
        </authorList>
    </citation>
    <scope>IDENTIFICATION</scope>
</reference>
<evidence type="ECO:0000256" key="1">
    <source>
        <dbReference type="ARBA" id="ARBA00009670"/>
    </source>
</evidence>
<dbReference type="Pfam" id="PF03109">
    <property type="entry name" value="ABC1"/>
    <property type="match status" value="1"/>
</dbReference>
<proteinExistence type="inferred from homology"/>
<keyword evidence="6" id="KW-1185">Reference proteome</keyword>
<protein>
    <submittedName>
        <fullName evidence="3">(pine wood nematode) hypothetical protein</fullName>
    </submittedName>
    <submittedName>
        <fullName evidence="7">ABC1 domain-containing protein</fullName>
    </submittedName>
</protein>
<accession>A0A1I7RSQ8</accession>
<dbReference type="EMBL" id="CAJFCV020000005">
    <property type="protein sequence ID" value="CAG9122834.1"/>
    <property type="molecule type" value="Genomic_DNA"/>
</dbReference>
<dbReference type="SUPFAM" id="SSF56112">
    <property type="entry name" value="Protein kinase-like (PK-like)"/>
    <property type="match status" value="1"/>
</dbReference>
<dbReference type="GO" id="GO:0055088">
    <property type="term" value="P:lipid homeostasis"/>
    <property type="evidence" value="ECO:0007669"/>
    <property type="project" value="TreeGrafter"/>
</dbReference>
<dbReference type="InterPro" id="IPR004147">
    <property type="entry name" value="ABC1_dom"/>
</dbReference>
<dbReference type="InterPro" id="IPR011009">
    <property type="entry name" value="Kinase-like_dom_sf"/>
</dbReference>
<dbReference type="InterPro" id="IPR045307">
    <property type="entry name" value="ADCK1_dom"/>
</dbReference>
<dbReference type="OrthoDB" id="427480at2759"/>
<dbReference type="Proteomes" id="UP000582659">
    <property type="component" value="Unassembled WGS sequence"/>
</dbReference>
<dbReference type="GO" id="GO:0005743">
    <property type="term" value="C:mitochondrial inner membrane"/>
    <property type="evidence" value="ECO:0007669"/>
    <property type="project" value="TreeGrafter"/>
</dbReference>
<dbReference type="PANTHER" id="PTHR43173">
    <property type="entry name" value="ABC1 FAMILY PROTEIN"/>
    <property type="match status" value="1"/>
</dbReference>
<gene>
    <name evidence="3" type="ORF">BXYJ_LOCUS11676</name>
</gene>
<evidence type="ECO:0000313" key="3">
    <source>
        <dbReference type="EMBL" id="CAD5231580.1"/>
    </source>
</evidence>
<dbReference type="CDD" id="cd13969">
    <property type="entry name" value="ADCK1-like"/>
    <property type="match status" value="1"/>
</dbReference>
<evidence type="ECO:0000313" key="4">
    <source>
        <dbReference type="EMBL" id="CAG9122834.1"/>
    </source>
</evidence>
<sequence>MLSRLVKPRSLALIGGTGVGIGYLVNNNEYVSHLGIVRFARAGLTASKMIVDYKITMRGDPGSEEYQQRMHLCHLRGANRILELCRNNGGVFIKVGQHVASLQYLLPEEYISVLGVLHSKAPSSDIIEIKKVFVDTTGRELEDVFEYFNPEPCGAASLAQVHEARLKSGERVAVKIQHPKVRDRSVMDVATMELFARIADYLFSDFKLMWLVDETKKNLPKELDFIHEAKNAEKVRELFKHMDFLEVPKIYLDLCSEKVLTMQFCEGCQISDVDYFRTNNIDTHDVCRKIGRLYSEMIFKDGYVHCDPHPGNIMDFIR</sequence>
<evidence type="ECO:0000313" key="5">
    <source>
        <dbReference type="Proteomes" id="UP000095284"/>
    </source>
</evidence>
<name>A0A1I7RSQ8_BURXY</name>
<dbReference type="SMR" id="A0A1I7RSQ8"/>
<dbReference type="EMBL" id="CAJFDI010000005">
    <property type="protein sequence ID" value="CAD5231580.1"/>
    <property type="molecule type" value="Genomic_DNA"/>
</dbReference>
<comment type="similarity">
    <text evidence="1">Belongs to the protein kinase superfamily. ADCK protein kinase family.</text>
</comment>
<dbReference type="WBParaSite" id="BXY_0376200.1">
    <property type="protein sequence ID" value="BXY_0376200.1"/>
    <property type="gene ID" value="BXY_0376200"/>
</dbReference>